<evidence type="ECO:0000256" key="4">
    <source>
        <dbReference type="PIRSR" id="PIRSR001365-2"/>
    </source>
</evidence>
<dbReference type="PRINTS" id="PR00146">
    <property type="entry name" value="DHPICSNTHASE"/>
</dbReference>
<reference evidence="5 6" key="1">
    <citation type="submission" date="2018-04" db="EMBL/GenBank/DDBJ databases">
        <title>Bordetella sp. HZ20 isolated from seawater.</title>
        <authorList>
            <person name="Sun C."/>
        </authorList>
    </citation>
    <scope>NUCLEOTIDE SEQUENCE [LARGE SCALE GENOMIC DNA]</scope>
    <source>
        <strain evidence="5 6">HZ20</strain>
    </source>
</reference>
<evidence type="ECO:0000256" key="3">
    <source>
        <dbReference type="PIRNR" id="PIRNR001365"/>
    </source>
</evidence>
<protein>
    <submittedName>
        <fullName evidence="5">Dihydrodipicolinate synthase family protein</fullName>
    </submittedName>
</protein>
<proteinExistence type="inferred from homology"/>
<evidence type="ECO:0000313" key="6">
    <source>
        <dbReference type="Proteomes" id="UP000244571"/>
    </source>
</evidence>
<dbReference type="CDD" id="cd00408">
    <property type="entry name" value="DHDPS-like"/>
    <property type="match status" value="1"/>
</dbReference>
<dbReference type="PANTHER" id="PTHR12128:SF66">
    <property type="entry name" value="4-HYDROXY-2-OXOGLUTARATE ALDOLASE, MITOCHONDRIAL"/>
    <property type="match status" value="1"/>
</dbReference>
<comment type="similarity">
    <text evidence="1 3">Belongs to the DapA family.</text>
</comment>
<sequence length="310" mass="33193">MVDAPSVHGVYTICPTPFTDDMSVDVQSIRQLTDFLIESGVTGLAILGFLGELHKLSDQERRLVAKTFIDHAAGRVPVWVGVRALGIAGAIEQAQDAQSLGASAVFAAPLDGASDALLYDYYRTLADSVKIPVVIHDFPDSFGTEVKPEVIAGLAQSGGVSMIKMEEPPVGQKISKIIELAGSSPVSIFGGLGGVYFLEELQRGAIGTMTGFAFPEILVAIYEKFASGDVQGAAAVFDKYCPLIRYEFQPKIGLALRKYVYQRRGAISSQAIRSPGMRIDGTTIAELDAIVRRVGLSYEGNGPSILRNYS</sequence>
<evidence type="ECO:0000256" key="2">
    <source>
        <dbReference type="ARBA" id="ARBA00023239"/>
    </source>
</evidence>
<keyword evidence="6" id="KW-1185">Reference proteome</keyword>
<dbReference type="OrthoDB" id="199953at2"/>
<dbReference type="SMART" id="SM01130">
    <property type="entry name" value="DHDPS"/>
    <property type="match status" value="1"/>
</dbReference>
<dbReference type="Proteomes" id="UP000244571">
    <property type="component" value="Chromosome"/>
</dbReference>
<evidence type="ECO:0000313" key="5">
    <source>
        <dbReference type="EMBL" id="AWB33891.1"/>
    </source>
</evidence>
<dbReference type="Gene3D" id="3.20.20.70">
    <property type="entry name" value="Aldolase class I"/>
    <property type="match status" value="1"/>
</dbReference>
<feature type="binding site" evidence="4">
    <location>
        <position position="209"/>
    </location>
    <ligand>
        <name>pyruvate</name>
        <dbReference type="ChEBI" id="CHEBI:15361"/>
    </ligand>
</feature>
<dbReference type="KEGG" id="boz:DBV39_09410"/>
<organism evidence="5 6">
    <name type="scientific">Orrella marina</name>
    <dbReference type="NCBI Taxonomy" id="2163011"/>
    <lineage>
        <taxon>Bacteria</taxon>
        <taxon>Pseudomonadati</taxon>
        <taxon>Pseudomonadota</taxon>
        <taxon>Betaproteobacteria</taxon>
        <taxon>Burkholderiales</taxon>
        <taxon>Alcaligenaceae</taxon>
        <taxon>Orrella</taxon>
    </lineage>
</organism>
<dbReference type="GO" id="GO:0008840">
    <property type="term" value="F:4-hydroxy-tetrahydrodipicolinate synthase activity"/>
    <property type="evidence" value="ECO:0007669"/>
    <property type="project" value="TreeGrafter"/>
</dbReference>
<dbReference type="AlphaFoldDB" id="A0A2R4XJD5"/>
<name>A0A2R4XJD5_9BURK</name>
<accession>A0A2R4XJD5</accession>
<keyword evidence="2 3" id="KW-0456">Lyase</keyword>
<gene>
    <name evidence="5" type="ORF">DBV39_09410</name>
</gene>
<dbReference type="Pfam" id="PF00701">
    <property type="entry name" value="DHDPS"/>
    <property type="match status" value="1"/>
</dbReference>
<dbReference type="RefSeq" id="WP_108621318.1">
    <property type="nucleotide sequence ID" value="NZ_CP028901.1"/>
</dbReference>
<dbReference type="SUPFAM" id="SSF51569">
    <property type="entry name" value="Aldolase"/>
    <property type="match status" value="1"/>
</dbReference>
<dbReference type="PANTHER" id="PTHR12128">
    <property type="entry name" value="DIHYDRODIPICOLINATE SYNTHASE"/>
    <property type="match status" value="1"/>
</dbReference>
<dbReference type="PIRSF" id="PIRSF001365">
    <property type="entry name" value="DHDPS"/>
    <property type="match status" value="1"/>
</dbReference>
<dbReference type="InterPro" id="IPR013785">
    <property type="entry name" value="Aldolase_TIM"/>
</dbReference>
<evidence type="ECO:0000256" key="1">
    <source>
        <dbReference type="ARBA" id="ARBA00007592"/>
    </source>
</evidence>
<dbReference type="InterPro" id="IPR002220">
    <property type="entry name" value="DapA-like"/>
</dbReference>
<dbReference type="EMBL" id="CP028901">
    <property type="protein sequence ID" value="AWB33891.1"/>
    <property type="molecule type" value="Genomic_DNA"/>
</dbReference>
<dbReference type="GO" id="GO:0005829">
    <property type="term" value="C:cytosol"/>
    <property type="evidence" value="ECO:0007669"/>
    <property type="project" value="TreeGrafter"/>
</dbReference>